<protein>
    <submittedName>
        <fullName evidence="1">Uncharacterized protein</fullName>
    </submittedName>
</protein>
<proteinExistence type="predicted"/>
<evidence type="ECO:0000313" key="1">
    <source>
        <dbReference type="EMBL" id="KAJ8882746.1"/>
    </source>
</evidence>
<gene>
    <name evidence="1" type="ORF">PR048_014559</name>
</gene>
<accession>A0ABQ9HEI8</accession>
<comment type="caution">
    <text evidence="1">The sequence shown here is derived from an EMBL/GenBank/DDBJ whole genome shotgun (WGS) entry which is preliminary data.</text>
</comment>
<organism evidence="1 2">
    <name type="scientific">Dryococelus australis</name>
    <dbReference type="NCBI Taxonomy" id="614101"/>
    <lineage>
        <taxon>Eukaryota</taxon>
        <taxon>Metazoa</taxon>
        <taxon>Ecdysozoa</taxon>
        <taxon>Arthropoda</taxon>
        <taxon>Hexapoda</taxon>
        <taxon>Insecta</taxon>
        <taxon>Pterygota</taxon>
        <taxon>Neoptera</taxon>
        <taxon>Polyneoptera</taxon>
        <taxon>Phasmatodea</taxon>
        <taxon>Verophasmatodea</taxon>
        <taxon>Anareolatae</taxon>
        <taxon>Phasmatidae</taxon>
        <taxon>Eurycanthinae</taxon>
        <taxon>Dryococelus</taxon>
    </lineage>
</organism>
<dbReference type="EMBL" id="JARBHB010000005">
    <property type="protein sequence ID" value="KAJ8882746.1"/>
    <property type="molecule type" value="Genomic_DNA"/>
</dbReference>
<sequence length="468" mass="52940">MPKCLMQRLDGSPPTKSNMVQFPAGSLPNSHPWESCRWSPWIEIDHELKDAIKAPRRPRECPYSAVCDILFRQATAPASGVYCCLYTFVIREINTLETLERPVKAIVYPADGSSPFTIARECAYRIPLFAALPPNCSCRCLELLPHPLCRGLVCCARNLPVILTRSQRRRFAQGRPQFQVVGDRVSLTYHYWPIRDCDREHSIARMVLVSVANSLGCVAGIGGINVLFQGISAEMAFYSLKSNETRSITDIKCSLARSLTRPKMQRHILDAMARHSSLRDTYRSSSLSDVVWKGESRMWASEKAEVIVNQLYRGKWGVASMKIVFCYAERRLLQMGKGSAKVIKWVAGGEGGALAPCFQEMPWSPRALSPDRRMNKVMRPMAMLILHMADEYITCIHVDLKQGFQKCSFYREQPMKFFSRNRSSDESWGSRGVLFVSVMYCKKCVRLHRTVASRGTSSGPDDLEMVGR</sequence>
<evidence type="ECO:0000313" key="2">
    <source>
        <dbReference type="Proteomes" id="UP001159363"/>
    </source>
</evidence>
<dbReference type="Proteomes" id="UP001159363">
    <property type="component" value="Chromosome 4"/>
</dbReference>
<keyword evidence="2" id="KW-1185">Reference proteome</keyword>
<name>A0ABQ9HEI8_9NEOP</name>
<reference evidence="1 2" key="1">
    <citation type="submission" date="2023-02" db="EMBL/GenBank/DDBJ databases">
        <title>LHISI_Scaffold_Assembly.</title>
        <authorList>
            <person name="Stuart O.P."/>
            <person name="Cleave R."/>
            <person name="Magrath M.J.L."/>
            <person name="Mikheyev A.S."/>
        </authorList>
    </citation>
    <scope>NUCLEOTIDE SEQUENCE [LARGE SCALE GENOMIC DNA]</scope>
    <source>
        <strain evidence="1">Daus_M_001</strain>
        <tissue evidence="1">Leg muscle</tissue>
    </source>
</reference>